<dbReference type="SUPFAM" id="SSF56672">
    <property type="entry name" value="DNA/RNA polymerases"/>
    <property type="match status" value="1"/>
</dbReference>
<dbReference type="EMBL" id="JAUCMX010000013">
    <property type="protein sequence ID" value="KAK3526423.1"/>
    <property type="molecule type" value="Genomic_DNA"/>
</dbReference>
<dbReference type="GO" id="GO:0003964">
    <property type="term" value="F:RNA-directed DNA polymerase activity"/>
    <property type="evidence" value="ECO:0007669"/>
    <property type="project" value="UniProtKB-KW"/>
</dbReference>
<comment type="caution">
    <text evidence="8">The sequence shown here is derived from an EMBL/GenBank/DDBJ whole genome shotgun (WGS) entry which is preliminary data.</text>
</comment>
<dbReference type="InterPro" id="IPR043502">
    <property type="entry name" value="DNA/RNA_pol_sf"/>
</dbReference>
<keyword evidence="9" id="KW-1185">Reference proteome</keyword>
<keyword evidence="5" id="KW-0378">Hydrolase</keyword>
<keyword evidence="6" id="KW-0695">RNA-directed DNA polymerase</keyword>
<proteinExistence type="predicted"/>
<gene>
    <name evidence="8" type="ORF">QTP70_025457</name>
</gene>
<keyword evidence="2" id="KW-0548">Nucleotidyltransferase</keyword>
<sequence length="204" mass="23252">MDQAKVQAVTGWPEPVTIKELQLLLSKAFITLKRSFTTAPILWHPDPNLSFLVEVDASNCGIGAILSQRHGNPSKLHSCAFYSCKFILAERSYDVGNRELLSIKAALEEWHHWLERAHHPFLVLTDHHNLEYLRNAKCLNSRQAWWALFVTHFHFFVTYHPGSKNSTEDALSRKFETESSPAAPESILPPTTILGPVRWELVEV</sequence>
<dbReference type="CDD" id="cd09274">
    <property type="entry name" value="RNase_HI_RT_Ty3"/>
    <property type="match status" value="1"/>
</dbReference>
<organism evidence="8 9">
    <name type="scientific">Hemibagrus guttatus</name>
    <dbReference type="NCBI Taxonomy" id="175788"/>
    <lineage>
        <taxon>Eukaryota</taxon>
        <taxon>Metazoa</taxon>
        <taxon>Chordata</taxon>
        <taxon>Craniata</taxon>
        <taxon>Vertebrata</taxon>
        <taxon>Euteleostomi</taxon>
        <taxon>Actinopterygii</taxon>
        <taxon>Neopterygii</taxon>
        <taxon>Teleostei</taxon>
        <taxon>Ostariophysi</taxon>
        <taxon>Siluriformes</taxon>
        <taxon>Bagridae</taxon>
        <taxon>Hemibagrus</taxon>
    </lineage>
</organism>
<evidence type="ECO:0000256" key="4">
    <source>
        <dbReference type="ARBA" id="ARBA00022759"/>
    </source>
</evidence>
<dbReference type="PANTHER" id="PTHR34072:SF42">
    <property type="entry name" value="INTEGRASE CATALYTIC DOMAIN-CONTAINING PROTEIN"/>
    <property type="match status" value="1"/>
</dbReference>
<reference evidence="8" key="1">
    <citation type="submission" date="2023-06" db="EMBL/GenBank/DDBJ databases">
        <title>Male Hemibagrus guttatus genome.</title>
        <authorList>
            <person name="Bian C."/>
        </authorList>
    </citation>
    <scope>NUCLEOTIDE SEQUENCE</scope>
    <source>
        <strain evidence="8">Male_cb2023</strain>
        <tissue evidence="8">Muscle</tissue>
    </source>
</reference>
<dbReference type="Proteomes" id="UP001274896">
    <property type="component" value="Unassembled WGS sequence"/>
</dbReference>
<keyword evidence="4" id="KW-0255">Endonuclease</keyword>
<name>A0AAE0V037_9TELE</name>
<protein>
    <recommendedName>
        <fullName evidence="7">Reverse transcriptase RNase H-like domain-containing protein</fullName>
    </recommendedName>
</protein>
<dbReference type="InterPro" id="IPR041373">
    <property type="entry name" value="RT_RNaseH"/>
</dbReference>
<evidence type="ECO:0000256" key="1">
    <source>
        <dbReference type="ARBA" id="ARBA00022679"/>
    </source>
</evidence>
<evidence type="ECO:0000313" key="8">
    <source>
        <dbReference type="EMBL" id="KAK3526423.1"/>
    </source>
</evidence>
<keyword evidence="1" id="KW-0808">Transferase</keyword>
<keyword evidence="3" id="KW-0540">Nuclease</keyword>
<dbReference type="GO" id="GO:0016787">
    <property type="term" value="F:hydrolase activity"/>
    <property type="evidence" value="ECO:0007669"/>
    <property type="project" value="UniProtKB-KW"/>
</dbReference>
<evidence type="ECO:0000256" key="5">
    <source>
        <dbReference type="ARBA" id="ARBA00022801"/>
    </source>
</evidence>
<accession>A0AAE0V037</accession>
<feature type="domain" description="Reverse transcriptase RNase H-like" evidence="7">
    <location>
        <begin position="46"/>
        <end position="153"/>
    </location>
</feature>
<evidence type="ECO:0000256" key="3">
    <source>
        <dbReference type="ARBA" id="ARBA00022722"/>
    </source>
</evidence>
<dbReference type="GO" id="GO:0004519">
    <property type="term" value="F:endonuclease activity"/>
    <property type="evidence" value="ECO:0007669"/>
    <property type="project" value="UniProtKB-KW"/>
</dbReference>
<dbReference type="Pfam" id="PF17917">
    <property type="entry name" value="RT_RNaseH"/>
    <property type="match status" value="1"/>
</dbReference>
<dbReference type="PANTHER" id="PTHR34072">
    <property type="entry name" value="ENZYMATIC POLYPROTEIN-RELATED"/>
    <property type="match status" value="1"/>
</dbReference>
<evidence type="ECO:0000256" key="6">
    <source>
        <dbReference type="ARBA" id="ARBA00022918"/>
    </source>
</evidence>
<dbReference type="AlphaFoldDB" id="A0AAE0V037"/>
<evidence type="ECO:0000256" key="2">
    <source>
        <dbReference type="ARBA" id="ARBA00022695"/>
    </source>
</evidence>
<evidence type="ECO:0000313" key="9">
    <source>
        <dbReference type="Proteomes" id="UP001274896"/>
    </source>
</evidence>
<evidence type="ECO:0000259" key="7">
    <source>
        <dbReference type="Pfam" id="PF17917"/>
    </source>
</evidence>